<proteinExistence type="predicted"/>
<protein>
    <submittedName>
        <fullName evidence="1">Uncharacterized protein</fullName>
    </submittedName>
</protein>
<evidence type="ECO:0000313" key="2">
    <source>
        <dbReference type="Proteomes" id="UP000017836"/>
    </source>
</evidence>
<accession>W1P1N4</accession>
<dbReference type="AlphaFoldDB" id="W1P1N4"/>
<gene>
    <name evidence="1" type="ORF">AMTR_s00078p00041620</name>
</gene>
<name>W1P1N4_AMBTC</name>
<reference evidence="2" key="1">
    <citation type="journal article" date="2013" name="Science">
        <title>The Amborella genome and the evolution of flowering plants.</title>
        <authorList>
            <consortium name="Amborella Genome Project"/>
        </authorList>
    </citation>
    <scope>NUCLEOTIDE SEQUENCE [LARGE SCALE GENOMIC DNA]</scope>
</reference>
<dbReference type="Gramene" id="ERN03737">
    <property type="protein sequence ID" value="ERN03737"/>
    <property type="gene ID" value="AMTR_s00078p00041620"/>
</dbReference>
<dbReference type="Proteomes" id="UP000017836">
    <property type="component" value="Unassembled WGS sequence"/>
</dbReference>
<dbReference type="EMBL" id="KI394330">
    <property type="protein sequence ID" value="ERN03737.1"/>
    <property type="molecule type" value="Genomic_DNA"/>
</dbReference>
<organism evidence="1 2">
    <name type="scientific">Amborella trichopoda</name>
    <dbReference type="NCBI Taxonomy" id="13333"/>
    <lineage>
        <taxon>Eukaryota</taxon>
        <taxon>Viridiplantae</taxon>
        <taxon>Streptophyta</taxon>
        <taxon>Embryophyta</taxon>
        <taxon>Tracheophyta</taxon>
        <taxon>Spermatophyta</taxon>
        <taxon>Magnoliopsida</taxon>
        <taxon>Amborellales</taxon>
        <taxon>Amborellaceae</taxon>
        <taxon>Amborella</taxon>
    </lineage>
</organism>
<dbReference type="HOGENOM" id="CLU_2674402_0_0_1"/>
<keyword evidence="2" id="KW-1185">Reference proteome</keyword>
<evidence type="ECO:0000313" key="1">
    <source>
        <dbReference type="EMBL" id="ERN03737.1"/>
    </source>
</evidence>
<sequence length="75" mass="8697">MNSRACWPKTKGCNIVIIRDEVMSPEFQPNLWSIEMDDYDDDMEEFNMETKMVVVDDADDVEDGEAFDNQSAGRR</sequence>